<comment type="caution">
    <text evidence="7">The sequence shown here is derived from an EMBL/GenBank/DDBJ whole genome shotgun (WGS) entry which is preliminary data.</text>
</comment>
<reference evidence="7 8" key="1">
    <citation type="submission" date="2020-08" db="EMBL/GenBank/DDBJ databases">
        <title>Bridging the membrane lipid divide: bacteria of the FCB group superphylum have the potential to synthesize archaeal ether lipids.</title>
        <authorList>
            <person name="Villanueva L."/>
            <person name="Von Meijenfeldt F.A.B."/>
            <person name="Westbye A.B."/>
            <person name="Yadav S."/>
            <person name="Hopmans E.C."/>
            <person name="Dutilh B.E."/>
            <person name="Sinninghe Damste J.S."/>
        </authorList>
    </citation>
    <scope>NUCLEOTIDE SEQUENCE [LARGE SCALE GENOMIC DNA]</scope>
    <source>
        <strain evidence="7">NIOZ-UU36</strain>
    </source>
</reference>
<dbReference type="InterPro" id="IPR016162">
    <property type="entry name" value="Ald_DH_N"/>
</dbReference>
<dbReference type="InterPro" id="IPR029510">
    <property type="entry name" value="Ald_DH_CS_GLU"/>
</dbReference>
<dbReference type="Proteomes" id="UP000614469">
    <property type="component" value="Unassembled WGS sequence"/>
</dbReference>
<dbReference type="FunFam" id="3.40.605.10:FF:000026">
    <property type="entry name" value="Aldehyde dehydrogenase, putative"/>
    <property type="match status" value="1"/>
</dbReference>
<protein>
    <submittedName>
        <fullName evidence="7">Aldehyde dehydrogenase</fullName>
    </submittedName>
</protein>
<dbReference type="InterPro" id="IPR015590">
    <property type="entry name" value="Aldehyde_DH_dom"/>
</dbReference>
<evidence type="ECO:0000313" key="8">
    <source>
        <dbReference type="Proteomes" id="UP000614469"/>
    </source>
</evidence>
<feature type="active site" evidence="4">
    <location>
        <position position="242"/>
    </location>
</feature>
<dbReference type="SUPFAM" id="SSF53720">
    <property type="entry name" value="ALDH-like"/>
    <property type="match status" value="1"/>
</dbReference>
<evidence type="ECO:0000313" key="7">
    <source>
        <dbReference type="EMBL" id="MBC8335193.1"/>
    </source>
</evidence>
<dbReference type="AlphaFoldDB" id="A0A8J6NL59"/>
<dbReference type="Gene3D" id="3.40.605.10">
    <property type="entry name" value="Aldehyde Dehydrogenase, Chain A, domain 1"/>
    <property type="match status" value="1"/>
</dbReference>
<comment type="similarity">
    <text evidence="1 5">Belongs to the aldehyde dehydrogenase family.</text>
</comment>
<keyword evidence="2 5" id="KW-0560">Oxidoreductase</keyword>
<dbReference type="CDD" id="cd07078">
    <property type="entry name" value="ALDH"/>
    <property type="match status" value="1"/>
</dbReference>
<dbReference type="Pfam" id="PF00171">
    <property type="entry name" value="Aldedh"/>
    <property type="match status" value="1"/>
</dbReference>
<sequence>MFINGKFTDGKSTESIPVINPATEEMLDEVPRGTKADAHAAVAAASASFLDWKRAPANERAAALHQVAAKIRAHHDEIVELLTKEEGKPIPENDEEVWWVEETFDYYAELARHETGRVIPPGDPDQFNFVRKEPYGVVACIVPWNFPLLLLAWKMAPALAAGNTVVIKPSELTSLSTLKIVEVACGHLPPGVVNVVTGYGPEVGEPLVEHPDVPVIAFTGSLDIGKRIASLAGPMMKKLHLELGGKDPMVIAPDIDLNVAVSAAAYAALLNAGQVCTSTERVYVHESIFGQFSEKLVDFVSKLRLGNGLEEGTDIGPMIRNKFREKVELQVAEAVNAGAKILTGGKRPANMTRGFFLEPSVITGVDHSMRLMREETFGPVIPLMPYKDFDEAIHLVNDCQYGLGASLMTHDAKLVKQYFEQVKAGTIWINDPLTDNFAGPFGGMKMSGLGRELGQEGIDEYYEVKHVHWDIEGKLKEFWYPY</sequence>
<dbReference type="PANTHER" id="PTHR43860:SF2">
    <property type="entry name" value="BETAINE ALDEHYDE DEHYDROGENASE-RELATED"/>
    <property type="match status" value="1"/>
</dbReference>
<accession>A0A8J6NL59</accession>
<name>A0A8J6NL59_9CHLR</name>
<dbReference type="PANTHER" id="PTHR43860">
    <property type="entry name" value="BETAINE ALDEHYDE DEHYDROGENASE"/>
    <property type="match status" value="1"/>
</dbReference>
<evidence type="ECO:0000256" key="3">
    <source>
        <dbReference type="ARBA" id="ARBA00023027"/>
    </source>
</evidence>
<dbReference type="FunFam" id="3.40.309.10:FF:000009">
    <property type="entry name" value="Aldehyde dehydrogenase A"/>
    <property type="match status" value="1"/>
</dbReference>
<dbReference type="Gene3D" id="3.40.309.10">
    <property type="entry name" value="Aldehyde Dehydrogenase, Chain A, domain 2"/>
    <property type="match status" value="1"/>
</dbReference>
<evidence type="ECO:0000256" key="5">
    <source>
        <dbReference type="RuleBase" id="RU003345"/>
    </source>
</evidence>
<keyword evidence="3" id="KW-0520">NAD</keyword>
<evidence type="ECO:0000256" key="4">
    <source>
        <dbReference type="PROSITE-ProRule" id="PRU10007"/>
    </source>
</evidence>
<organism evidence="7 8">
    <name type="scientific">Candidatus Desulfolinea nitratireducens</name>
    <dbReference type="NCBI Taxonomy" id="2841698"/>
    <lineage>
        <taxon>Bacteria</taxon>
        <taxon>Bacillati</taxon>
        <taxon>Chloroflexota</taxon>
        <taxon>Anaerolineae</taxon>
        <taxon>Anaerolineales</taxon>
        <taxon>Anaerolineales incertae sedis</taxon>
        <taxon>Candidatus Desulfolinea</taxon>
    </lineage>
</organism>
<dbReference type="InterPro" id="IPR016163">
    <property type="entry name" value="Ald_DH_C"/>
</dbReference>
<evidence type="ECO:0000256" key="1">
    <source>
        <dbReference type="ARBA" id="ARBA00009986"/>
    </source>
</evidence>
<evidence type="ECO:0000256" key="2">
    <source>
        <dbReference type="ARBA" id="ARBA00023002"/>
    </source>
</evidence>
<evidence type="ECO:0000259" key="6">
    <source>
        <dbReference type="Pfam" id="PF00171"/>
    </source>
</evidence>
<dbReference type="GO" id="GO:0016620">
    <property type="term" value="F:oxidoreductase activity, acting on the aldehyde or oxo group of donors, NAD or NADP as acceptor"/>
    <property type="evidence" value="ECO:0007669"/>
    <property type="project" value="InterPro"/>
</dbReference>
<dbReference type="InterPro" id="IPR016161">
    <property type="entry name" value="Ald_DH/histidinol_DH"/>
</dbReference>
<proteinExistence type="inferred from homology"/>
<dbReference type="FunFam" id="3.40.605.10:FF:000007">
    <property type="entry name" value="NAD/NADP-dependent betaine aldehyde dehydrogenase"/>
    <property type="match status" value="1"/>
</dbReference>
<dbReference type="PROSITE" id="PS00687">
    <property type="entry name" value="ALDEHYDE_DEHYDR_GLU"/>
    <property type="match status" value="1"/>
</dbReference>
<dbReference type="EMBL" id="JACNJN010000094">
    <property type="protein sequence ID" value="MBC8335193.1"/>
    <property type="molecule type" value="Genomic_DNA"/>
</dbReference>
<feature type="domain" description="Aldehyde dehydrogenase" evidence="6">
    <location>
        <begin position="7"/>
        <end position="467"/>
    </location>
</feature>
<gene>
    <name evidence="7" type="ORF">H8E29_08015</name>
</gene>